<evidence type="ECO:0000256" key="10">
    <source>
        <dbReference type="ARBA" id="ARBA00022776"/>
    </source>
</evidence>
<dbReference type="Gene3D" id="2.170.270.10">
    <property type="entry name" value="SET domain"/>
    <property type="match status" value="1"/>
</dbReference>
<evidence type="ECO:0000256" key="14">
    <source>
        <dbReference type="ARBA" id="ARBA00023242"/>
    </source>
</evidence>
<evidence type="ECO:0000256" key="3">
    <source>
        <dbReference type="ARBA" id="ARBA00012187"/>
    </source>
</evidence>
<evidence type="ECO:0000256" key="12">
    <source>
        <dbReference type="ARBA" id="ARBA00023015"/>
    </source>
</evidence>
<keyword evidence="6" id="KW-0489">Methyltransferase</keyword>
<organism evidence="20 21">
    <name type="scientific">Echeneis naucrates</name>
    <name type="common">Live sharksucker</name>
    <dbReference type="NCBI Taxonomy" id="173247"/>
    <lineage>
        <taxon>Eukaryota</taxon>
        <taxon>Metazoa</taxon>
        <taxon>Chordata</taxon>
        <taxon>Craniata</taxon>
        <taxon>Vertebrata</taxon>
        <taxon>Euteleostomi</taxon>
        <taxon>Actinopterygii</taxon>
        <taxon>Neopterygii</taxon>
        <taxon>Teleostei</taxon>
        <taxon>Neoteleostei</taxon>
        <taxon>Acanthomorphata</taxon>
        <taxon>Carangaria</taxon>
        <taxon>Carangiformes</taxon>
        <taxon>Echeneidae</taxon>
        <taxon>Echeneis</taxon>
    </lineage>
</organism>
<dbReference type="SUPFAM" id="SSF82199">
    <property type="entry name" value="SET domain"/>
    <property type="match status" value="1"/>
</dbReference>
<evidence type="ECO:0000256" key="9">
    <source>
        <dbReference type="ARBA" id="ARBA00022691"/>
    </source>
</evidence>
<comment type="catalytic activity">
    <reaction evidence="17">
        <text>L-lysyl-[protein] + S-adenosyl-L-methionine = N(6)-methyl-L-lysyl-[protein] + S-adenosyl-L-homocysteine + H(+)</text>
        <dbReference type="Rhea" id="RHEA:51736"/>
        <dbReference type="Rhea" id="RHEA-COMP:9752"/>
        <dbReference type="Rhea" id="RHEA-COMP:13053"/>
        <dbReference type="ChEBI" id="CHEBI:15378"/>
        <dbReference type="ChEBI" id="CHEBI:29969"/>
        <dbReference type="ChEBI" id="CHEBI:57856"/>
        <dbReference type="ChEBI" id="CHEBI:59789"/>
        <dbReference type="ChEBI" id="CHEBI:61929"/>
    </reaction>
</comment>
<reference evidence="20" key="1">
    <citation type="submission" date="2021-04" db="EMBL/GenBank/DDBJ databases">
        <authorList>
            <consortium name="Wellcome Sanger Institute Data Sharing"/>
        </authorList>
    </citation>
    <scope>NUCLEOTIDE SEQUENCE [LARGE SCALE GENOMIC DNA]</scope>
</reference>
<feature type="domain" description="SET" evidence="19">
    <location>
        <begin position="217"/>
        <end position="338"/>
    </location>
</feature>
<dbReference type="GO" id="GO:0051301">
    <property type="term" value="P:cell division"/>
    <property type="evidence" value="ECO:0007669"/>
    <property type="project" value="UniProtKB-KW"/>
</dbReference>
<dbReference type="Proteomes" id="UP000472264">
    <property type="component" value="Chromosome 9"/>
</dbReference>
<evidence type="ECO:0000256" key="18">
    <source>
        <dbReference type="SAM" id="MobiDB-lite"/>
    </source>
</evidence>
<evidence type="ECO:0000256" key="6">
    <source>
        <dbReference type="ARBA" id="ARBA00022603"/>
    </source>
</evidence>
<evidence type="ECO:0000256" key="4">
    <source>
        <dbReference type="ARBA" id="ARBA00022454"/>
    </source>
</evidence>
<dbReference type="PROSITE" id="PS51571">
    <property type="entry name" value="SAM_MT43_PR_SET"/>
    <property type="match status" value="1"/>
</dbReference>
<dbReference type="GO" id="GO:0005634">
    <property type="term" value="C:nucleus"/>
    <property type="evidence" value="ECO:0007669"/>
    <property type="project" value="UniProtKB-SubCell"/>
</dbReference>
<dbReference type="InterPro" id="IPR001214">
    <property type="entry name" value="SET_dom"/>
</dbReference>
<evidence type="ECO:0000256" key="7">
    <source>
        <dbReference type="ARBA" id="ARBA00022618"/>
    </source>
</evidence>
<feature type="region of interest" description="Disordered" evidence="18">
    <location>
        <begin position="62"/>
        <end position="201"/>
    </location>
</feature>
<dbReference type="InterPro" id="IPR016858">
    <property type="entry name" value="KMT5A-like"/>
</dbReference>
<evidence type="ECO:0000256" key="8">
    <source>
        <dbReference type="ARBA" id="ARBA00022679"/>
    </source>
</evidence>
<dbReference type="GO" id="GO:0005700">
    <property type="term" value="C:polytene chromosome"/>
    <property type="evidence" value="ECO:0007669"/>
    <property type="project" value="TreeGrafter"/>
</dbReference>
<dbReference type="GO" id="GO:0043516">
    <property type="term" value="P:regulation of DNA damage response, signal transduction by p53 class mediator"/>
    <property type="evidence" value="ECO:0007669"/>
    <property type="project" value="TreeGrafter"/>
</dbReference>
<evidence type="ECO:0000256" key="2">
    <source>
        <dbReference type="ARBA" id="ARBA00004286"/>
    </source>
</evidence>
<feature type="compositionally biased region" description="Polar residues" evidence="18">
    <location>
        <begin position="74"/>
        <end position="83"/>
    </location>
</feature>
<evidence type="ECO:0000256" key="13">
    <source>
        <dbReference type="ARBA" id="ARBA00023163"/>
    </source>
</evidence>
<dbReference type="Pfam" id="PF00856">
    <property type="entry name" value="SET"/>
    <property type="match status" value="1"/>
</dbReference>
<comment type="subcellular location">
    <subcellularLocation>
        <location evidence="2">Chromosome</location>
    </subcellularLocation>
    <subcellularLocation>
        <location evidence="1">Nucleus</location>
    </subcellularLocation>
</comment>
<keyword evidence="15" id="KW-0131">Cell cycle</keyword>
<evidence type="ECO:0000256" key="5">
    <source>
        <dbReference type="ARBA" id="ARBA00022491"/>
    </source>
</evidence>
<keyword evidence="8" id="KW-0808">Transferase</keyword>
<evidence type="ECO:0000313" key="20">
    <source>
        <dbReference type="Ensembl" id="ENSENLP00000049059.1"/>
    </source>
</evidence>
<feature type="compositionally biased region" description="Basic and acidic residues" evidence="18">
    <location>
        <begin position="102"/>
        <end position="118"/>
    </location>
</feature>
<evidence type="ECO:0000256" key="1">
    <source>
        <dbReference type="ARBA" id="ARBA00004123"/>
    </source>
</evidence>
<dbReference type="Ensembl" id="ENSENLT00000050268.1">
    <property type="protein sequence ID" value="ENSENLP00000049059.1"/>
    <property type="gene ID" value="ENSENLG00000020671.1"/>
</dbReference>
<dbReference type="GO" id="GO:0140944">
    <property type="term" value="F:histone H4K20 monomethyltransferase activity"/>
    <property type="evidence" value="ECO:0007669"/>
    <property type="project" value="UniProtKB-EC"/>
</dbReference>
<dbReference type="AlphaFoldDB" id="A0A665WYT5"/>
<dbReference type="InterPro" id="IPR051760">
    <property type="entry name" value="KMT5A"/>
</dbReference>
<gene>
    <name evidence="20" type="primary">kmt5ab</name>
</gene>
<reference evidence="20" key="3">
    <citation type="submission" date="2025-09" db="UniProtKB">
        <authorList>
            <consortium name="Ensembl"/>
        </authorList>
    </citation>
    <scope>IDENTIFICATION</scope>
</reference>
<keyword evidence="5" id="KW-0678">Repressor</keyword>
<evidence type="ECO:0000256" key="15">
    <source>
        <dbReference type="ARBA" id="ARBA00023306"/>
    </source>
</evidence>
<feature type="compositionally biased region" description="Basic and acidic residues" evidence="18">
    <location>
        <begin position="19"/>
        <end position="36"/>
    </location>
</feature>
<accession>A0A665WYT5</accession>
<dbReference type="CDD" id="cd10528">
    <property type="entry name" value="SET_SETD8"/>
    <property type="match status" value="1"/>
</dbReference>
<keyword evidence="11" id="KW-0156">Chromatin regulator</keyword>
<dbReference type="PANTHER" id="PTHR46167">
    <property type="entry name" value="N-LYSINE METHYLTRANSFERASE KMT5A"/>
    <property type="match status" value="1"/>
</dbReference>
<keyword evidence="10" id="KW-0498">Mitosis</keyword>
<sequence length="353" mass="39916">MAKGKTNLQVTSIQPEDTGEQKDTSRKETKENKPETNKVAGGARAIPSSHWVCTGKVHSIFQSLRSPCKPRSPLSDSISTLIQEENESDAANPDTSKLKKGLPHEKRSDIFESKEQKPETPCQSHGIGEQPTEQLDQKESTTHTNGRSAAEEKVSTSKPRSRTGQKLKAKKMENKTPQNRKVTDYYPIRRSSRKTKEELKNEEHRHIDDLIKNDIEEGMQVKHIEGKGRGVFAVKGFRKGDFVVEYHGDLLELAEAKIREAQYAQNPQTGCYMYYFQYQSKTYCIDATKETGRLGRLINHSKTGNCQTKLHAIDGHPHLILVAARDLKVGEELLYDYGDRSKASLLAHPWLKY</sequence>
<dbReference type="OMA" id="PEVACHT"/>
<keyword evidence="9" id="KW-0949">S-adenosyl-L-methionine</keyword>
<dbReference type="EC" id="2.1.1.361" evidence="3"/>
<feature type="compositionally biased region" description="Basic residues" evidence="18">
    <location>
        <begin position="159"/>
        <end position="169"/>
    </location>
</feature>
<evidence type="ECO:0000313" key="21">
    <source>
        <dbReference type="Proteomes" id="UP000472264"/>
    </source>
</evidence>
<dbReference type="GO" id="GO:0032259">
    <property type="term" value="P:methylation"/>
    <property type="evidence" value="ECO:0007669"/>
    <property type="project" value="UniProtKB-KW"/>
</dbReference>
<dbReference type="PROSITE" id="PS50280">
    <property type="entry name" value="SET"/>
    <property type="match status" value="1"/>
</dbReference>
<reference evidence="20" key="2">
    <citation type="submission" date="2025-08" db="UniProtKB">
        <authorList>
            <consortium name="Ensembl"/>
        </authorList>
    </citation>
    <scope>IDENTIFICATION</scope>
</reference>
<evidence type="ECO:0000256" key="16">
    <source>
        <dbReference type="ARBA" id="ARBA00047784"/>
    </source>
</evidence>
<keyword evidence="13" id="KW-0804">Transcription</keyword>
<keyword evidence="14" id="KW-0539">Nucleus</keyword>
<dbReference type="PANTHER" id="PTHR46167:SF1">
    <property type="entry name" value="N-LYSINE METHYLTRANSFERASE KMT5A"/>
    <property type="match status" value="1"/>
</dbReference>
<dbReference type="InParanoid" id="A0A665WYT5"/>
<keyword evidence="4" id="KW-0158">Chromosome</keyword>
<name>A0A665WYT5_ECHNA</name>
<proteinExistence type="predicted"/>
<comment type="catalytic activity">
    <reaction evidence="16">
        <text>L-lysyl(20)-[histone H4] + S-adenosyl-L-methionine = N(6)-methyl-L-lysyl(20)-[histone H4] + S-adenosyl-L-homocysteine + H(+)</text>
        <dbReference type="Rhea" id="RHEA:60344"/>
        <dbReference type="Rhea" id="RHEA-COMP:15554"/>
        <dbReference type="Rhea" id="RHEA-COMP:15555"/>
        <dbReference type="ChEBI" id="CHEBI:15378"/>
        <dbReference type="ChEBI" id="CHEBI:29969"/>
        <dbReference type="ChEBI" id="CHEBI:57856"/>
        <dbReference type="ChEBI" id="CHEBI:59789"/>
        <dbReference type="ChEBI" id="CHEBI:61929"/>
        <dbReference type="EC" id="2.1.1.361"/>
    </reaction>
</comment>
<dbReference type="GO" id="GO:0006357">
    <property type="term" value="P:regulation of transcription by RNA polymerase II"/>
    <property type="evidence" value="ECO:0007669"/>
    <property type="project" value="TreeGrafter"/>
</dbReference>
<dbReference type="InterPro" id="IPR047266">
    <property type="entry name" value="KMT5A-like_SET"/>
</dbReference>
<evidence type="ECO:0000256" key="17">
    <source>
        <dbReference type="ARBA" id="ARBA00048985"/>
    </source>
</evidence>
<dbReference type="SMART" id="SM00317">
    <property type="entry name" value="SET"/>
    <property type="match status" value="1"/>
</dbReference>
<protein>
    <recommendedName>
        <fullName evidence="3">[histone H4]-lysine(20) N-methyltransferase</fullName>
        <ecNumber evidence="3">2.1.1.361</ecNumber>
    </recommendedName>
</protein>
<feature type="region of interest" description="Disordered" evidence="18">
    <location>
        <begin position="1"/>
        <end position="49"/>
    </location>
</feature>
<evidence type="ECO:0000256" key="11">
    <source>
        <dbReference type="ARBA" id="ARBA00022853"/>
    </source>
</evidence>
<keyword evidence="7" id="KW-0132">Cell division</keyword>
<feature type="compositionally biased region" description="Polar residues" evidence="18">
    <location>
        <begin position="1"/>
        <end position="15"/>
    </location>
</feature>
<dbReference type="FunFam" id="2.170.270.10:FF:000021">
    <property type="entry name" value="Histone-lysine N-methyltransferase"/>
    <property type="match status" value="1"/>
</dbReference>
<keyword evidence="12" id="KW-0805">Transcription regulation</keyword>
<dbReference type="InterPro" id="IPR046341">
    <property type="entry name" value="SET_dom_sf"/>
</dbReference>
<evidence type="ECO:0000259" key="19">
    <source>
        <dbReference type="PROSITE" id="PS50280"/>
    </source>
</evidence>
<keyword evidence="21" id="KW-1185">Reference proteome</keyword>